<feature type="region of interest" description="Disordered" evidence="1">
    <location>
        <begin position="66"/>
        <end position="109"/>
    </location>
</feature>
<evidence type="ECO:0000313" key="3">
    <source>
        <dbReference type="Proteomes" id="UP000055019"/>
    </source>
</evidence>
<feature type="region of interest" description="Disordered" evidence="1">
    <location>
        <begin position="251"/>
        <end position="288"/>
    </location>
</feature>
<protein>
    <submittedName>
        <fullName evidence="2">Uncharacterized protein</fullName>
    </submittedName>
</protein>
<reference evidence="2" key="1">
    <citation type="submission" date="2016-01" db="EMBL/GenBank/DDBJ databases">
        <authorList>
            <person name="Peeters C."/>
        </authorList>
    </citation>
    <scope>NUCLEOTIDE SEQUENCE [LARGE SCALE GENOMIC DNA]</scope>
    <source>
        <strain evidence="2">LMG 29317</strain>
    </source>
</reference>
<name>A0A158L794_9BURK</name>
<feature type="compositionally biased region" description="Basic and acidic residues" evidence="1">
    <location>
        <begin position="197"/>
        <end position="229"/>
    </location>
</feature>
<organism evidence="2 3">
    <name type="scientific">Caballeronia arvi</name>
    <dbReference type="NCBI Taxonomy" id="1777135"/>
    <lineage>
        <taxon>Bacteria</taxon>
        <taxon>Pseudomonadati</taxon>
        <taxon>Pseudomonadota</taxon>
        <taxon>Betaproteobacteria</taxon>
        <taxon>Burkholderiales</taxon>
        <taxon>Burkholderiaceae</taxon>
        <taxon>Caballeronia</taxon>
    </lineage>
</organism>
<feature type="region of interest" description="Disordered" evidence="1">
    <location>
        <begin position="193"/>
        <end position="229"/>
    </location>
</feature>
<feature type="compositionally biased region" description="Basic and acidic residues" evidence="1">
    <location>
        <begin position="85"/>
        <end position="104"/>
    </location>
</feature>
<evidence type="ECO:0000256" key="1">
    <source>
        <dbReference type="SAM" id="MobiDB-lite"/>
    </source>
</evidence>
<feature type="region of interest" description="Disordered" evidence="1">
    <location>
        <begin position="143"/>
        <end position="180"/>
    </location>
</feature>
<evidence type="ECO:0000313" key="2">
    <source>
        <dbReference type="EMBL" id="SAL88980.1"/>
    </source>
</evidence>
<gene>
    <name evidence="2" type="ORF">AWB74_08836</name>
</gene>
<sequence>MQHGLAEGRCIHGDQIEARGGHGDQHHACDHDVPVLYERAKDFGHRRSMLTLFELLRFFEITSQNEDERHDHAADKKRHAPSPRGDGRRVEPLIEREAERRGNDDGDLLARGLPAREEAFLAGSGHFREIHRHATEFRARRETLQQTAEQHEGRSEEADGRVARHERDQDGAARHDRERHDETLAAADIVDIGAQNDRAERPHQEARAEDGEGHHERSKFTGRREKHSGDLCRVEAEQEEVELLQEVASRDAQHGGALRVSGGRGMSGGVHRMSPDGDAWHPGVSLCT</sequence>
<dbReference type="Proteomes" id="UP000055019">
    <property type="component" value="Unassembled WGS sequence"/>
</dbReference>
<comment type="caution">
    <text evidence="2">The sequence shown here is derived from an EMBL/GenBank/DDBJ whole genome shotgun (WGS) entry which is preliminary data.</text>
</comment>
<proteinExistence type="predicted"/>
<keyword evidence="3" id="KW-1185">Reference proteome</keyword>
<dbReference type="EMBL" id="FCOM02000243">
    <property type="protein sequence ID" value="SAL88980.1"/>
    <property type="molecule type" value="Genomic_DNA"/>
</dbReference>
<dbReference type="AlphaFoldDB" id="A0A158L794"/>
<accession>A0A158L794</accession>